<dbReference type="GO" id="GO:0009409">
    <property type="term" value="P:response to cold"/>
    <property type="evidence" value="ECO:0007669"/>
    <property type="project" value="TreeGrafter"/>
</dbReference>
<dbReference type="GO" id="GO:0016094">
    <property type="term" value="P:polyprenol biosynthetic process"/>
    <property type="evidence" value="ECO:0007669"/>
    <property type="project" value="TreeGrafter"/>
</dbReference>
<proteinExistence type="predicted"/>
<evidence type="ECO:0008006" key="4">
    <source>
        <dbReference type="Google" id="ProtNLM"/>
    </source>
</evidence>
<comment type="caution">
    <text evidence="2">The sequence shown here is derived from an EMBL/GenBank/DDBJ whole genome shotgun (WGS) entry which is preliminary data.</text>
</comment>
<keyword evidence="1" id="KW-0808">Transferase</keyword>
<sequence>MIRTSGELRMSNFLLWQVAFTELVFDPHLWPDYGKDHFVEALVVFQQRHRRFGGQQA</sequence>
<dbReference type="SUPFAM" id="SSF64005">
    <property type="entry name" value="Undecaprenyl diphosphate synthase"/>
    <property type="match status" value="1"/>
</dbReference>
<evidence type="ECO:0000313" key="3">
    <source>
        <dbReference type="Proteomes" id="UP001293593"/>
    </source>
</evidence>
<dbReference type="PANTHER" id="PTHR10291:SF0">
    <property type="entry name" value="DEHYDRODOLICHYL DIPHOSPHATE SYNTHASE 2"/>
    <property type="match status" value="1"/>
</dbReference>
<organism evidence="2 3">
    <name type="scientific">Acacia crassicarpa</name>
    <name type="common">northern wattle</name>
    <dbReference type="NCBI Taxonomy" id="499986"/>
    <lineage>
        <taxon>Eukaryota</taxon>
        <taxon>Viridiplantae</taxon>
        <taxon>Streptophyta</taxon>
        <taxon>Embryophyta</taxon>
        <taxon>Tracheophyta</taxon>
        <taxon>Spermatophyta</taxon>
        <taxon>Magnoliopsida</taxon>
        <taxon>eudicotyledons</taxon>
        <taxon>Gunneridae</taxon>
        <taxon>Pentapetalae</taxon>
        <taxon>rosids</taxon>
        <taxon>fabids</taxon>
        <taxon>Fabales</taxon>
        <taxon>Fabaceae</taxon>
        <taxon>Caesalpinioideae</taxon>
        <taxon>mimosoid clade</taxon>
        <taxon>Acacieae</taxon>
        <taxon>Acacia</taxon>
    </lineage>
</organism>
<dbReference type="InterPro" id="IPR001441">
    <property type="entry name" value="UPP_synth-like"/>
</dbReference>
<keyword evidence="3" id="KW-1185">Reference proteome</keyword>
<evidence type="ECO:0000313" key="2">
    <source>
        <dbReference type="EMBL" id="KAK4275581.1"/>
    </source>
</evidence>
<dbReference type="PANTHER" id="PTHR10291">
    <property type="entry name" value="DEHYDRODOLICHYL DIPHOSPHATE SYNTHASE FAMILY MEMBER"/>
    <property type="match status" value="1"/>
</dbReference>
<name>A0AAE1JUZ4_9FABA</name>
<dbReference type="Gene3D" id="3.40.1180.10">
    <property type="entry name" value="Decaprenyl diphosphate synthase-like"/>
    <property type="match status" value="1"/>
</dbReference>
<dbReference type="GO" id="GO:0009668">
    <property type="term" value="P:plastid membrane organization"/>
    <property type="evidence" value="ECO:0007669"/>
    <property type="project" value="TreeGrafter"/>
</dbReference>
<dbReference type="Pfam" id="PF01255">
    <property type="entry name" value="Prenyltransf"/>
    <property type="match status" value="1"/>
</dbReference>
<dbReference type="Proteomes" id="UP001293593">
    <property type="component" value="Unassembled WGS sequence"/>
</dbReference>
<dbReference type="InterPro" id="IPR036424">
    <property type="entry name" value="UPP_synth-like_sf"/>
</dbReference>
<gene>
    <name evidence="2" type="ORF">QN277_018637</name>
</gene>
<reference evidence="2" key="1">
    <citation type="submission" date="2023-10" db="EMBL/GenBank/DDBJ databases">
        <title>Chromosome-level genome of the transformable northern wattle, Acacia crassicarpa.</title>
        <authorList>
            <person name="Massaro I."/>
            <person name="Sinha N.R."/>
            <person name="Poethig S."/>
            <person name="Leichty A.R."/>
        </authorList>
    </citation>
    <scope>NUCLEOTIDE SEQUENCE</scope>
    <source>
        <strain evidence="2">Acra3RX</strain>
        <tissue evidence="2">Leaf</tissue>
    </source>
</reference>
<protein>
    <recommendedName>
        <fullName evidence="4">Ditrans,polycis-undecaprenyl-diphosphate synthase ((2E,6E)-farnesyl-diphosphate specific)</fullName>
    </recommendedName>
</protein>
<dbReference type="AlphaFoldDB" id="A0AAE1JUZ4"/>
<evidence type="ECO:0000256" key="1">
    <source>
        <dbReference type="ARBA" id="ARBA00022679"/>
    </source>
</evidence>
<accession>A0AAE1JUZ4</accession>
<dbReference type="GO" id="GO:0045547">
    <property type="term" value="F:ditrans,polycis-polyprenyl diphosphate synthase [(2E,6E)-farnesyl diphosphate specific] activity"/>
    <property type="evidence" value="ECO:0007669"/>
    <property type="project" value="TreeGrafter"/>
</dbReference>
<dbReference type="EMBL" id="JAWXYG010000004">
    <property type="protein sequence ID" value="KAK4275581.1"/>
    <property type="molecule type" value="Genomic_DNA"/>
</dbReference>
<dbReference type="GO" id="GO:0009570">
    <property type="term" value="C:chloroplast stroma"/>
    <property type="evidence" value="ECO:0007669"/>
    <property type="project" value="TreeGrafter"/>
</dbReference>